<feature type="compositionally biased region" description="Basic and acidic residues" evidence="1">
    <location>
        <begin position="36"/>
        <end position="54"/>
    </location>
</feature>
<dbReference type="InterPro" id="IPR036365">
    <property type="entry name" value="PGBD-like_sf"/>
</dbReference>
<feature type="compositionally biased region" description="Low complexity" evidence="1">
    <location>
        <begin position="13"/>
        <end position="22"/>
    </location>
</feature>
<feature type="domain" description="Peptidoglycan binding-like" evidence="3">
    <location>
        <begin position="280"/>
        <end position="338"/>
    </location>
</feature>
<keyword evidence="2" id="KW-0812">Transmembrane</keyword>
<feature type="compositionally biased region" description="Low complexity" evidence="1">
    <location>
        <begin position="191"/>
        <end position="258"/>
    </location>
</feature>
<feature type="region of interest" description="Disordered" evidence="1">
    <location>
        <begin position="162"/>
        <end position="282"/>
    </location>
</feature>
<organism evidence="4 5">
    <name type="scientific">Streptomyces drozdowiczii</name>
    <dbReference type="NCBI Taxonomy" id="202862"/>
    <lineage>
        <taxon>Bacteria</taxon>
        <taxon>Bacillati</taxon>
        <taxon>Actinomycetota</taxon>
        <taxon>Actinomycetes</taxon>
        <taxon>Kitasatosporales</taxon>
        <taxon>Streptomycetaceae</taxon>
        <taxon>Streptomyces</taxon>
    </lineage>
</organism>
<feature type="region of interest" description="Disordered" evidence="1">
    <location>
        <begin position="36"/>
        <end position="136"/>
    </location>
</feature>
<feature type="transmembrane region" description="Helical" evidence="2">
    <location>
        <begin position="141"/>
        <end position="164"/>
    </location>
</feature>
<dbReference type="Proteomes" id="UP001164963">
    <property type="component" value="Chromosome"/>
</dbReference>
<evidence type="ECO:0000256" key="1">
    <source>
        <dbReference type="SAM" id="MobiDB-lite"/>
    </source>
</evidence>
<evidence type="ECO:0000313" key="4">
    <source>
        <dbReference type="EMBL" id="UZK56465.1"/>
    </source>
</evidence>
<sequence length="348" mass="34813">MAGQICPECGTESRPGAAPGCACAGRSAGTRGYVTDPERAAEQQRIADEHHAGRSAEMAAAEDFDPLRIRPYVTLGDGTGTAPTAPPPGAPRVHGPEGDAATTMPLFLDPAAGAAPETGEPDTALLLTGPDPVAPRRRKPFAAVIAGAAVVAVVGTAAFVGGLFNGDGGGEADLDQALPSTVTSLPEESGEPAPSASASASAPPSRSASPSSSASASASSSASPSASASPSRSATESSTAPGTGAASSPSATASSSAPVEGVAPPPSSPDETGTLRRGDQGAEVAELQNRLREVWVYNGPVDSEYGDRTEKAVSDLQTWWNIDGDPEGVYGPNTRSRLEAMTTGRGRR</sequence>
<dbReference type="InterPro" id="IPR002477">
    <property type="entry name" value="Peptidoglycan-bd-like"/>
</dbReference>
<evidence type="ECO:0000313" key="5">
    <source>
        <dbReference type="Proteomes" id="UP001164963"/>
    </source>
</evidence>
<gene>
    <name evidence="4" type="ORF">NEH16_22365</name>
</gene>
<dbReference type="InterPro" id="IPR036366">
    <property type="entry name" value="PGBDSf"/>
</dbReference>
<dbReference type="RefSeq" id="WP_265544559.1">
    <property type="nucleotide sequence ID" value="NZ_CP098740.1"/>
</dbReference>
<keyword evidence="5" id="KW-1185">Reference proteome</keyword>
<dbReference type="Pfam" id="PF01471">
    <property type="entry name" value="PG_binding_1"/>
    <property type="match status" value="1"/>
</dbReference>
<dbReference type="Gene3D" id="1.10.101.10">
    <property type="entry name" value="PGBD-like superfamily/PGBD"/>
    <property type="match status" value="1"/>
</dbReference>
<reference evidence="4" key="1">
    <citation type="journal article" date="2022" name="Front. Microbiol.">
        <title>Mirubactin C rescues the lethal effect of cell wall biosynthesis mutations in Bacillus subtilis.</title>
        <authorList>
            <person name="Kepplinger B."/>
            <person name="Wen X."/>
            <person name="Tyler A.R."/>
            <person name="Kim B.Y."/>
            <person name="Brown J."/>
            <person name="Banks P."/>
            <person name="Dashti Y."/>
            <person name="Mackenzie E.S."/>
            <person name="Wills C."/>
            <person name="Kawai Y."/>
            <person name="Waldron K.J."/>
            <person name="Allenby N.E.E."/>
            <person name="Wu L.J."/>
            <person name="Hall M.J."/>
            <person name="Errington J."/>
        </authorList>
    </citation>
    <scope>NUCLEOTIDE SEQUENCE</scope>
    <source>
        <strain evidence="4">MDA8-470</strain>
    </source>
</reference>
<proteinExistence type="predicted"/>
<dbReference type="SUPFAM" id="SSF47090">
    <property type="entry name" value="PGBD-like"/>
    <property type="match status" value="1"/>
</dbReference>
<feature type="region of interest" description="Disordered" evidence="1">
    <location>
        <begin position="327"/>
        <end position="348"/>
    </location>
</feature>
<keyword evidence="2" id="KW-1133">Transmembrane helix</keyword>
<evidence type="ECO:0000256" key="2">
    <source>
        <dbReference type="SAM" id="Phobius"/>
    </source>
</evidence>
<protein>
    <submittedName>
        <fullName evidence="4">Peptidoglycan-binding protein</fullName>
    </submittedName>
</protein>
<name>A0ABY6PVU8_9ACTN</name>
<evidence type="ECO:0000259" key="3">
    <source>
        <dbReference type="Pfam" id="PF01471"/>
    </source>
</evidence>
<accession>A0ABY6PVU8</accession>
<dbReference type="EMBL" id="CP098740">
    <property type="protein sequence ID" value="UZK56465.1"/>
    <property type="molecule type" value="Genomic_DNA"/>
</dbReference>
<keyword evidence="2" id="KW-0472">Membrane</keyword>
<feature type="region of interest" description="Disordered" evidence="1">
    <location>
        <begin position="1"/>
        <end position="22"/>
    </location>
</feature>